<dbReference type="Pfam" id="PF00067">
    <property type="entry name" value="p450"/>
    <property type="match status" value="1"/>
</dbReference>
<keyword evidence="5 7" id="KW-0408">Iron</keyword>
<dbReference type="GO" id="GO:0020037">
    <property type="term" value="F:heme binding"/>
    <property type="evidence" value="ECO:0007669"/>
    <property type="project" value="InterPro"/>
</dbReference>
<evidence type="ECO:0000256" key="4">
    <source>
        <dbReference type="ARBA" id="ARBA00023002"/>
    </source>
</evidence>
<dbReference type="GO" id="GO:0005506">
    <property type="term" value="F:iron ion binding"/>
    <property type="evidence" value="ECO:0007669"/>
    <property type="project" value="InterPro"/>
</dbReference>
<sequence>MQALSFAVALYRRQLAINYWGRVRRDPLSRLHLAEGRDDPYSIYDEIRARGPMAPTLLGNYATATHQVCDAVLRDRRFGPSAVEMNGRGAPGDEIDMSMLDKDPPEHTRLRRVAQPAFSPKQIAGYRPRVERVVGDLLDQAAAKGTFDLVGDFAAPLPIAVISDLLGIPDADTDAFAEHGAVIGSALDGVRSLRHAARLMAASNALDEVFLRLFELRRRQPADDAVSRILAAEGDQIQSHEVLPMCRLLLVAGFETTVNLIGNAVQALLDHPEQWEALCADPAGLADAAVEETLRWDSPVQRTSRCAREDVELAGRTIRRGEFVVCLLGGANRDPEVFADATRFDLHRVPEADHLAFSSGIHYCVGAPLARLEVGTALRLLAERMPGLRRAGQSRRRDAGIIRGPRTLPVAVEKTGARSAPVSTS</sequence>
<reference evidence="8" key="1">
    <citation type="submission" date="2021-01" db="EMBL/GenBank/DDBJ databases">
        <title>Whole genome shotgun sequence of Actinoplanes siamensis NBRC 109076.</title>
        <authorList>
            <person name="Komaki H."/>
            <person name="Tamura T."/>
        </authorList>
    </citation>
    <scope>NUCLEOTIDE SEQUENCE</scope>
    <source>
        <strain evidence="8">NBRC 109076</strain>
    </source>
</reference>
<dbReference type="InterPro" id="IPR002397">
    <property type="entry name" value="Cyt_P450_B"/>
</dbReference>
<protein>
    <submittedName>
        <fullName evidence="8">Cytochrome P450</fullName>
    </submittedName>
</protein>
<dbReference type="RefSeq" id="WP_203677468.1">
    <property type="nucleotide sequence ID" value="NZ_BOMW01000013.1"/>
</dbReference>
<evidence type="ECO:0000313" key="9">
    <source>
        <dbReference type="Proteomes" id="UP000629619"/>
    </source>
</evidence>
<keyword evidence="4 7" id="KW-0560">Oxidoreductase</keyword>
<evidence type="ECO:0000256" key="1">
    <source>
        <dbReference type="ARBA" id="ARBA00010617"/>
    </source>
</evidence>
<comment type="similarity">
    <text evidence="1 7">Belongs to the cytochrome P450 family.</text>
</comment>
<evidence type="ECO:0000256" key="3">
    <source>
        <dbReference type="ARBA" id="ARBA00022723"/>
    </source>
</evidence>
<dbReference type="PANTHER" id="PTHR46696">
    <property type="entry name" value="P450, PUTATIVE (EUROFUNG)-RELATED"/>
    <property type="match status" value="1"/>
</dbReference>
<accession>A0A919TIF9</accession>
<dbReference type="CDD" id="cd20625">
    <property type="entry name" value="CYP164-like"/>
    <property type="match status" value="1"/>
</dbReference>
<evidence type="ECO:0000313" key="8">
    <source>
        <dbReference type="EMBL" id="GIF03760.1"/>
    </source>
</evidence>
<keyword evidence="9" id="KW-1185">Reference proteome</keyword>
<evidence type="ECO:0000256" key="7">
    <source>
        <dbReference type="RuleBase" id="RU000461"/>
    </source>
</evidence>
<dbReference type="AlphaFoldDB" id="A0A919TIF9"/>
<comment type="caution">
    <text evidence="8">The sequence shown here is derived from an EMBL/GenBank/DDBJ whole genome shotgun (WGS) entry which is preliminary data.</text>
</comment>
<keyword evidence="2 7" id="KW-0349">Heme</keyword>
<dbReference type="InterPro" id="IPR036396">
    <property type="entry name" value="Cyt_P450_sf"/>
</dbReference>
<dbReference type="PANTHER" id="PTHR46696:SF1">
    <property type="entry name" value="CYTOCHROME P450 YJIB-RELATED"/>
    <property type="match status" value="1"/>
</dbReference>
<dbReference type="GO" id="GO:0004497">
    <property type="term" value="F:monooxygenase activity"/>
    <property type="evidence" value="ECO:0007669"/>
    <property type="project" value="UniProtKB-KW"/>
</dbReference>
<dbReference type="FunFam" id="1.10.630.10:FF:000018">
    <property type="entry name" value="Cytochrome P450 monooxygenase"/>
    <property type="match status" value="1"/>
</dbReference>
<keyword evidence="6 7" id="KW-0503">Monooxygenase</keyword>
<organism evidence="8 9">
    <name type="scientific">Actinoplanes siamensis</name>
    <dbReference type="NCBI Taxonomy" id="1223317"/>
    <lineage>
        <taxon>Bacteria</taxon>
        <taxon>Bacillati</taxon>
        <taxon>Actinomycetota</taxon>
        <taxon>Actinomycetes</taxon>
        <taxon>Micromonosporales</taxon>
        <taxon>Micromonosporaceae</taxon>
        <taxon>Actinoplanes</taxon>
    </lineage>
</organism>
<dbReference type="PRINTS" id="PR00359">
    <property type="entry name" value="BP450"/>
</dbReference>
<keyword evidence="3 7" id="KW-0479">Metal-binding</keyword>
<evidence type="ECO:0000256" key="2">
    <source>
        <dbReference type="ARBA" id="ARBA00022617"/>
    </source>
</evidence>
<dbReference type="InterPro" id="IPR017972">
    <property type="entry name" value="Cyt_P450_CS"/>
</dbReference>
<dbReference type="GO" id="GO:0016705">
    <property type="term" value="F:oxidoreductase activity, acting on paired donors, with incorporation or reduction of molecular oxygen"/>
    <property type="evidence" value="ECO:0007669"/>
    <property type="project" value="InterPro"/>
</dbReference>
<dbReference type="InterPro" id="IPR001128">
    <property type="entry name" value="Cyt_P450"/>
</dbReference>
<dbReference type="EMBL" id="BOMW01000013">
    <property type="protein sequence ID" value="GIF03760.1"/>
    <property type="molecule type" value="Genomic_DNA"/>
</dbReference>
<dbReference type="PROSITE" id="PS00086">
    <property type="entry name" value="CYTOCHROME_P450"/>
    <property type="match status" value="1"/>
</dbReference>
<evidence type="ECO:0000256" key="6">
    <source>
        <dbReference type="ARBA" id="ARBA00023033"/>
    </source>
</evidence>
<dbReference type="PRINTS" id="PR00385">
    <property type="entry name" value="P450"/>
</dbReference>
<dbReference type="Gene3D" id="1.10.630.10">
    <property type="entry name" value="Cytochrome P450"/>
    <property type="match status" value="1"/>
</dbReference>
<gene>
    <name evidence="8" type="ORF">Asi03nite_12980</name>
</gene>
<dbReference type="GO" id="GO:0017000">
    <property type="term" value="P:antibiotic biosynthetic process"/>
    <property type="evidence" value="ECO:0007669"/>
    <property type="project" value="UniProtKB-ARBA"/>
</dbReference>
<dbReference type="Proteomes" id="UP000629619">
    <property type="component" value="Unassembled WGS sequence"/>
</dbReference>
<name>A0A919TIF9_9ACTN</name>
<evidence type="ECO:0000256" key="5">
    <source>
        <dbReference type="ARBA" id="ARBA00023004"/>
    </source>
</evidence>
<dbReference type="SUPFAM" id="SSF48264">
    <property type="entry name" value="Cytochrome P450"/>
    <property type="match status" value="1"/>
</dbReference>
<proteinExistence type="inferred from homology"/>